<feature type="domain" description="GGDEF" evidence="3">
    <location>
        <begin position="300"/>
        <end position="432"/>
    </location>
</feature>
<evidence type="ECO:0000256" key="1">
    <source>
        <dbReference type="SAM" id="Phobius"/>
    </source>
</evidence>
<dbReference type="Gene3D" id="3.30.70.270">
    <property type="match status" value="1"/>
</dbReference>
<dbReference type="PROSITE" id="PS50887">
    <property type="entry name" value="GGDEF"/>
    <property type="match status" value="1"/>
</dbReference>
<feature type="transmembrane region" description="Helical" evidence="1">
    <location>
        <begin position="26"/>
        <end position="45"/>
    </location>
</feature>
<keyword evidence="1" id="KW-0812">Transmembrane</keyword>
<dbReference type="CDD" id="cd01948">
    <property type="entry name" value="EAL"/>
    <property type="match status" value="1"/>
</dbReference>
<dbReference type="InterPro" id="IPR029787">
    <property type="entry name" value="Nucleotide_cyclase"/>
</dbReference>
<evidence type="ECO:0000313" key="5">
    <source>
        <dbReference type="Proteomes" id="UP001060414"/>
    </source>
</evidence>
<dbReference type="InterPro" id="IPR000160">
    <property type="entry name" value="GGDEF_dom"/>
</dbReference>
<dbReference type="InterPro" id="IPR001633">
    <property type="entry name" value="EAL_dom"/>
</dbReference>
<dbReference type="SUPFAM" id="SSF55073">
    <property type="entry name" value="Nucleotide cyclase"/>
    <property type="match status" value="1"/>
</dbReference>
<dbReference type="Gene3D" id="3.20.20.450">
    <property type="entry name" value="EAL domain"/>
    <property type="match status" value="1"/>
</dbReference>
<dbReference type="NCBIfam" id="TIGR00254">
    <property type="entry name" value="GGDEF"/>
    <property type="match status" value="1"/>
</dbReference>
<dbReference type="InterPro" id="IPR043128">
    <property type="entry name" value="Rev_trsase/Diguanyl_cyclase"/>
</dbReference>
<sequence>MPTPPAPDKSQDALLLRRPTAKVRRLLFWGLSIGWTLLLIWGLGWNLSQVREDVLELARAQARTFADQILIYRHWSAGHGGVYVEVSSKTPPNPYLEEVFERDVLTPSGRLLTLVNPAYMMREIFALEQEMLGLSGRITALRPVNPDNAPDSWERQALADLSAGATESYMVESRAGGEVLRLMRPLLMDAECLSCHAQHGYALGELRGGLSTLVDLQSLWAVGRAHRFGMAGGAGLLWLVGLGGLTVGCRHWARQEYQRLQAEESLRYLVQYDNLTGLANQSQFLAKLDLFLDRDRPQQATVAVVLVDLASFRKINNALGRVQGDHLLQTVAQRLRVAVGEQGWPFYFGNGVFALLLPFLKQPPEAGALARYTLEELARPCLLDQCELHLAAHCGIAVAPDDGNTAVELLQHAEIALQEAKGSGDALCYFSRALGVAAWEGVQLETELRRALENGELYLHYQPQYDMDGQSLIGSEALARWRHPIRGELAPESFIPLAESTGLIVPLGAKVLHMVCRQIAQWRAAGLVVPPVAVNLAAEQFRRPELVAEVQALLLETGISGSSLVLEVTESVLMHDIAQAMHTMQALKELGVRLALDDFGTGYSSLSYLKNLPLDCLKIDRSFVNDLPGDSDSAAIVAAIVGLGRSLGLATLAEGVNSSEQYAFLRELGCRGFQGFYFSRPLVAEDFAAGFHRRDQPAS</sequence>
<dbReference type="Gene3D" id="3.30.450.290">
    <property type="match status" value="1"/>
</dbReference>
<feature type="domain" description="EAL" evidence="2">
    <location>
        <begin position="441"/>
        <end position="695"/>
    </location>
</feature>
<keyword evidence="1" id="KW-0472">Membrane</keyword>
<dbReference type="Pfam" id="PF11845">
    <property type="entry name" value="Tll0287-like"/>
    <property type="match status" value="1"/>
</dbReference>
<accession>A0ABY5ZQ58</accession>
<dbReference type="InterPro" id="IPR050706">
    <property type="entry name" value="Cyclic-di-GMP_PDE-like"/>
</dbReference>
<dbReference type="SUPFAM" id="SSF141868">
    <property type="entry name" value="EAL domain-like"/>
    <property type="match status" value="1"/>
</dbReference>
<dbReference type="PROSITE" id="PS50883">
    <property type="entry name" value="EAL"/>
    <property type="match status" value="1"/>
</dbReference>
<dbReference type="EMBL" id="CP092109">
    <property type="protein sequence ID" value="UWZ81228.1"/>
    <property type="molecule type" value="Genomic_DNA"/>
</dbReference>
<dbReference type="PANTHER" id="PTHR33121">
    <property type="entry name" value="CYCLIC DI-GMP PHOSPHODIESTERASE PDEF"/>
    <property type="match status" value="1"/>
</dbReference>
<name>A0ABY5ZQ58_9BACT</name>
<dbReference type="RefSeq" id="WP_260749601.1">
    <property type="nucleotide sequence ID" value="NZ_CP092109.1"/>
</dbReference>
<evidence type="ECO:0000313" key="4">
    <source>
        <dbReference type="EMBL" id="UWZ81228.1"/>
    </source>
</evidence>
<evidence type="ECO:0000259" key="2">
    <source>
        <dbReference type="PROSITE" id="PS50883"/>
    </source>
</evidence>
<evidence type="ECO:0000259" key="3">
    <source>
        <dbReference type="PROSITE" id="PS50887"/>
    </source>
</evidence>
<dbReference type="SMART" id="SM00267">
    <property type="entry name" value="GGDEF"/>
    <property type="match status" value="1"/>
</dbReference>
<proteinExistence type="predicted"/>
<dbReference type="Proteomes" id="UP001060414">
    <property type="component" value="Chromosome"/>
</dbReference>
<organism evidence="4 5">
    <name type="scientific">Geoalkalibacter halelectricus</name>
    <dbReference type="NCBI Taxonomy" id="2847045"/>
    <lineage>
        <taxon>Bacteria</taxon>
        <taxon>Pseudomonadati</taxon>
        <taxon>Thermodesulfobacteriota</taxon>
        <taxon>Desulfuromonadia</taxon>
        <taxon>Desulfuromonadales</taxon>
        <taxon>Geoalkalibacteraceae</taxon>
        <taxon>Geoalkalibacter</taxon>
    </lineage>
</organism>
<keyword evidence="1" id="KW-1133">Transmembrane helix</keyword>
<dbReference type="InterPro" id="IPR035919">
    <property type="entry name" value="EAL_sf"/>
</dbReference>
<reference evidence="4" key="1">
    <citation type="journal article" date="2022" name="Environ. Microbiol.">
        <title>Geoalkalibacter halelectricus SAP #1 sp. nov. possessing extracellular electron transfer and mineral#reducing capabilities from a haloalkaline environment.</title>
        <authorList>
            <person name="Yadav S."/>
            <person name="Singh R."/>
            <person name="Sundharam S.S."/>
            <person name="Chaudhary S."/>
            <person name="Krishnamurthi S."/>
            <person name="Patil S.A."/>
        </authorList>
    </citation>
    <scope>NUCLEOTIDE SEQUENCE</scope>
    <source>
        <strain evidence="4">SAP-1</strain>
    </source>
</reference>
<protein>
    <submittedName>
        <fullName evidence="4">EAL domain-containing protein</fullName>
    </submittedName>
</protein>
<dbReference type="InterPro" id="IPR021796">
    <property type="entry name" value="Tll0287-like_dom"/>
</dbReference>
<dbReference type="PANTHER" id="PTHR33121:SF79">
    <property type="entry name" value="CYCLIC DI-GMP PHOSPHODIESTERASE PDED-RELATED"/>
    <property type="match status" value="1"/>
</dbReference>
<keyword evidence="5" id="KW-1185">Reference proteome</keyword>
<dbReference type="Pfam" id="PF00990">
    <property type="entry name" value="GGDEF"/>
    <property type="match status" value="1"/>
</dbReference>
<dbReference type="SMART" id="SM00052">
    <property type="entry name" value="EAL"/>
    <property type="match status" value="1"/>
</dbReference>
<gene>
    <name evidence="4" type="ORF">L9S41_07520</name>
</gene>
<dbReference type="CDD" id="cd01949">
    <property type="entry name" value="GGDEF"/>
    <property type="match status" value="1"/>
</dbReference>
<dbReference type="Pfam" id="PF00563">
    <property type="entry name" value="EAL"/>
    <property type="match status" value="1"/>
</dbReference>